<dbReference type="WormBase" id="SRAE_2000160700">
    <property type="protein sequence ID" value="SRP02409"/>
    <property type="gene ID" value="WBGene00261812"/>
</dbReference>
<keyword evidence="2" id="KW-1185">Reference proteome</keyword>
<protein>
    <submittedName>
        <fullName evidence="1 3">Uncharacterized protein</fullName>
    </submittedName>
</protein>
<sequence length="928" mass="109320">MKNKGGILSKAKHIENETDLVNEDNKLSSNIEHGCKNAINESFIYDEEEIKNFRYDIIYVPFHTRLEERETDDKPILYIQQPNTMVSQDNIIYKYKSYNETEDDGINLSKITFYISLEKIKKNKIITIIEIHIPYEYAHKTGLTSFEIFQIHSCSQKYAFLSRLVYVKYKIDFKKNKRNLEIITQQSNLTQKANFSYIDINFGKSNFLENDTTIIMINSLNKLSEDNFSDKNLTIILLTKQGKIFETIIQPYFYPPLHTNKSYNLYDIKITYISNDDESNVIVKTPIYKRKELPSGVMPGFQPKKPYFLKPKVIKFDSEMKTNMITFKTTKFPQLFFTYTDLLLDDNIIYADDPYDYVQQDRTKIAYNISYYKQNIEEYKLEVDVVIPYLALTFEPVNLLKVFAVFPIGYDFIIPNIEAKVVLDFKDKLVSADDYPVIKKRSNNRLNEFLSPPEKIEIECGNTNGVSMNFDNIIILPKQYKNDVILNKYHKKTIFFFEYKTSKSNDIKNFFTEMYLNDDAIHSDGTFKYNCKINIPPRMKNKINETSLSYITGKQKPSDELKFNYDEILLQDVEKTYFKIFYHSSLIKKNQIKSKNITSFLEVEKYRQMITSDINILLYMVKNFDHQTYKFYIYVIVPYKYLDENFGQPISIVPFYSSKDKLLHGASVEYIIGNNHNYINNDNEFIYDIEILSYNEQIKITHKSNIKKLYIKLNGKTAKKENIDVYYKNDLAFKPIKNNSNINIIIEFDRTNIGNVYVTANVKIPHNFLTKYDDPTVLIMHDVDPFYNYSQRIKTITTYDEGEPQSQCSVLGKNINYENYIVPYENRIDIVSGKIPRLYVFIKTDKISPNNILIFQKSYINETKLINGTDINIYVTSNNINQCNEDINIVVVVNNTYYIDNINPISIKVVYPQHIHGLNYIKQKFLYY</sequence>
<proteinExistence type="predicted"/>
<accession>A0A090LAX0</accession>
<name>A0A090LAX0_STRRB</name>
<dbReference type="RefSeq" id="XP_024506141.1">
    <property type="nucleotide sequence ID" value="XM_024652578.1"/>
</dbReference>
<evidence type="ECO:0000313" key="4">
    <source>
        <dbReference type="WormBase" id="SRAE_2000160700"/>
    </source>
</evidence>
<evidence type="ECO:0000313" key="3">
    <source>
        <dbReference type="WBParaSite" id="SRAE_2000160700.1"/>
    </source>
</evidence>
<reference evidence="3" key="2">
    <citation type="submission" date="2020-12" db="UniProtKB">
        <authorList>
            <consortium name="WormBaseParasite"/>
        </authorList>
    </citation>
    <scope>IDENTIFICATION</scope>
</reference>
<gene>
    <name evidence="1 3 4" type="ORF">SRAE_2000160700</name>
</gene>
<dbReference type="WBParaSite" id="SRAE_2000160700.1">
    <property type="protein sequence ID" value="SRAE_2000160700.1"/>
    <property type="gene ID" value="WBGene00261812"/>
</dbReference>
<dbReference type="AlphaFoldDB" id="A0A090LAX0"/>
<evidence type="ECO:0000313" key="2">
    <source>
        <dbReference type="Proteomes" id="UP000035682"/>
    </source>
</evidence>
<reference evidence="1 2" key="1">
    <citation type="submission" date="2014-09" db="EMBL/GenBank/DDBJ databases">
        <authorList>
            <person name="Martin A.A."/>
        </authorList>
    </citation>
    <scope>NUCLEOTIDE SEQUENCE</scope>
    <source>
        <strain evidence="2">ED321</strain>
        <strain evidence="1">ED321 Heterogonic</strain>
    </source>
</reference>
<dbReference type="EMBL" id="LN609529">
    <property type="protein sequence ID" value="CEF66941.1"/>
    <property type="molecule type" value="Genomic_DNA"/>
</dbReference>
<evidence type="ECO:0000313" key="1">
    <source>
        <dbReference type="EMBL" id="CEF66941.1"/>
    </source>
</evidence>
<dbReference type="CTD" id="36379306"/>
<dbReference type="Proteomes" id="UP000035682">
    <property type="component" value="Unplaced"/>
</dbReference>
<organism evidence="1">
    <name type="scientific">Strongyloides ratti</name>
    <name type="common">Parasitic roundworm</name>
    <dbReference type="NCBI Taxonomy" id="34506"/>
    <lineage>
        <taxon>Eukaryota</taxon>
        <taxon>Metazoa</taxon>
        <taxon>Ecdysozoa</taxon>
        <taxon>Nematoda</taxon>
        <taxon>Chromadorea</taxon>
        <taxon>Rhabditida</taxon>
        <taxon>Tylenchina</taxon>
        <taxon>Panagrolaimomorpha</taxon>
        <taxon>Strongyloidoidea</taxon>
        <taxon>Strongyloididae</taxon>
        <taxon>Strongyloides</taxon>
    </lineage>
</organism>
<dbReference type="GeneID" id="36379306"/>